<comment type="caution">
    <text evidence="1">The sequence shown here is derived from an EMBL/GenBank/DDBJ whole genome shotgun (WGS) entry which is preliminary data.</text>
</comment>
<sequence length="79" mass="8621">MSEQQTQPRTTMPAKDKVELVGASVAGAYALEELLEAYQNVQHHGDRTTEHVAKAAISSAIAVHCSPRARFEARNEKTS</sequence>
<reference evidence="1 2" key="1">
    <citation type="submission" date="2018-12" db="EMBL/GenBank/DDBJ databases">
        <title>Venturia inaequalis Genome Resource.</title>
        <authorList>
            <person name="Lichtner F.J."/>
        </authorList>
    </citation>
    <scope>NUCLEOTIDE SEQUENCE [LARGE SCALE GENOMIC DNA]</scope>
    <source>
        <strain evidence="1 2">120213</strain>
    </source>
</reference>
<accession>A0A8H3YLA0</accession>
<dbReference type="EMBL" id="WNWS01000666">
    <property type="protein sequence ID" value="KAE9964674.1"/>
    <property type="molecule type" value="Genomic_DNA"/>
</dbReference>
<evidence type="ECO:0000313" key="1">
    <source>
        <dbReference type="EMBL" id="KAE9964674.1"/>
    </source>
</evidence>
<proteinExistence type="predicted"/>
<gene>
    <name evidence="1" type="ORF">EG328_010282</name>
</gene>
<organism evidence="1 2">
    <name type="scientific">Venturia inaequalis</name>
    <name type="common">Apple scab fungus</name>
    <dbReference type="NCBI Taxonomy" id="5025"/>
    <lineage>
        <taxon>Eukaryota</taxon>
        <taxon>Fungi</taxon>
        <taxon>Dikarya</taxon>
        <taxon>Ascomycota</taxon>
        <taxon>Pezizomycotina</taxon>
        <taxon>Dothideomycetes</taxon>
        <taxon>Pleosporomycetidae</taxon>
        <taxon>Venturiales</taxon>
        <taxon>Venturiaceae</taxon>
        <taxon>Venturia</taxon>
    </lineage>
</organism>
<name>A0A8H3YLA0_VENIN</name>
<protein>
    <submittedName>
        <fullName evidence="1">Uncharacterized protein</fullName>
    </submittedName>
</protein>
<evidence type="ECO:0000313" key="2">
    <source>
        <dbReference type="Proteomes" id="UP000447873"/>
    </source>
</evidence>
<dbReference type="Proteomes" id="UP000447873">
    <property type="component" value="Unassembled WGS sequence"/>
</dbReference>
<dbReference type="AlphaFoldDB" id="A0A8H3YLA0"/>